<dbReference type="RefSeq" id="WP_158099089.1">
    <property type="nucleotide sequence ID" value="NZ_JBJGBV010000001.1"/>
</dbReference>
<dbReference type="InterPro" id="IPR011051">
    <property type="entry name" value="RmlC_Cupin_sf"/>
</dbReference>
<comment type="caution">
    <text evidence="2">The sequence shown here is derived from an EMBL/GenBank/DDBJ whole genome shotgun (WGS) entry which is preliminary data.</text>
</comment>
<protein>
    <recommendedName>
        <fullName evidence="1">ChrR-like cupin domain-containing protein</fullName>
    </recommendedName>
</protein>
<dbReference type="InterPro" id="IPR025979">
    <property type="entry name" value="ChrR-like_cupin_dom"/>
</dbReference>
<dbReference type="SUPFAM" id="SSF51182">
    <property type="entry name" value="RmlC-like cupins"/>
    <property type="match status" value="1"/>
</dbReference>
<sequence length="104" mass="11470">MIHLTESKRNFESTEHPGVSFLSIWGENGDGSDIVKFSAGARFPRHDHEGREEILMLSGRIRFGDLVLSAGDYLKLGPGEEHDAVALEDSTFFLSHQGGSLILE</sequence>
<dbReference type="Pfam" id="PF12973">
    <property type="entry name" value="Cupin_7"/>
    <property type="match status" value="1"/>
</dbReference>
<feature type="domain" description="ChrR-like cupin" evidence="1">
    <location>
        <begin position="11"/>
        <end position="96"/>
    </location>
</feature>
<name>A0A1Y3P7L5_9PSED</name>
<dbReference type="EMBL" id="LOHF01000001">
    <property type="protein sequence ID" value="OUM75825.1"/>
    <property type="molecule type" value="Genomic_DNA"/>
</dbReference>
<evidence type="ECO:0000313" key="3">
    <source>
        <dbReference type="Proteomes" id="UP000195440"/>
    </source>
</evidence>
<dbReference type="Proteomes" id="UP000195440">
    <property type="component" value="Unassembled WGS sequence"/>
</dbReference>
<gene>
    <name evidence="2" type="ORF">AUC60_01595</name>
</gene>
<evidence type="ECO:0000313" key="2">
    <source>
        <dbReference type="EMBL" id="OUM75825.1"/>
    </source>
</evidence>
<reference evidence="2 3" key="1">
    <citation type="journal article" date="2017" name="Syst. Appl. Microbiol.">
        <title>Pseudomonas caspiana sp. nov., a citrus pathogen in the Pseudomonas syringae phylogenetic group.</title>
        <authorList>
            <person name="Busquets A."/>
            <person name="Gomila M."/>
            <person name="Beiki F."/>
            <person name="Mulet M."/>
            <person name="Rahimian H."/>
            <person name="Garcia-Valdes E."/>
            <person name="Lalucat J."/>
        </authorList>
    </citation>
    <scope>NUCLEOTIDE SEQUENCE [LARGE SCALE GENOMIC DNA]</scope>
    <source>
        <strain evidence="2 3">FBF102</strain>
    </source>
</reference>
<evidence type="ECO:0000259" key="1">
    <source>
        <dbReference type="Pfam" id="PF12973"/>
    </source>
</evidence>
<dbReference type="Gene3D" id="2.60.120.10">
    <property type="entry name" value="Jelly Rolls"/>
    <property type="match status" value="1"/>
</dbReference>
<dbReference type="OrthoDB" id="9801227at2"/>
<dbReference type="InterPro" id="IPR014710">
    <property type="entry name" value="RmlC-like_jellyroll"/>
</dbReference>
<accession>A0A1Y3P7L5</accession>
<keyword evidence="3" id="KW-1185">Reference proteome</keyword>
<organism evidence="2 3">
    <name type="scientific">Pseudomonas caspiana</name>
    <dbReference type="NCBI Taxonomy" id="1451454"/>
    <lineage>
        <taxon>Bacteria</taxon>
        <taxon>Pseudomonadati</taxon>
        <taxon>Pseudomonadota</taxon>
        <taxon>Gammaproteobacteria</taxon>
        <taxon>Pseudomonadales</taxon>
        <taxon>Pseudomonadaceae</taxon>
        <taxon>Pseudomonas</taxon>
    </lineage>
</organism>
<proteinExistence type="predicted"/>
<dbReference type="AlphaFoldDB" id="A0A1Y3P7L5"/>